<feature type="compositionally biased region" description="Gly residues" evidence="1">
    <location>
        <begin position="398"/>
        <end position="409"/>
    </location>
</feature>
<keyword evidence="3" id="KW-1185">Reference proteome</keyword>
<feature type="compositionally biased region" description="Low complexity" evidence="1">
    <location>
        <begin position="1"/>
        <end position="10"/>
    </location>
</feature>
<dbReference type="PANTHER" id="PTHR28096">
    <property type="entry name" value="PROTEIN FAF1"/>
    <property type="match status" value="1"/>
</dbReference>
<sequence>MKSKSATATASRDRRASKGMAQAQAQTNSAPTPKGKGKRPASDIEDEDDDEDEDNGDEEEEDEDEDEDDDEDDDDDEEDGDEDDEDEDDEDDDGDDMNESSAYGLAILQQLGIDPASVPSAQSQPLKTTTSKQRPNKQNTAATQAISNLDSSSSSTHKLRPQSSLKVAHQIPPARRQPEEVVFDGFGTSGSSSAASKEEVQNTYVDSKAARKAFMSSRIDRIGDGPALSGTNKNKATTDQDEEGTEEKEHKANDRLLSHLLSTTLFAPGSDASSTPPTKRNGKPALDPTKGTLASILELSSSTEQRKGAVVGRGWGDAQARLQDLGKMPARLREGLKKAAKGRVEKEQDRAKELGLVHRSLNKGKKTNMGGTGAIGAVDMALSGVGSSKKAKDRVRGLGLGVGTFGGGKLTISTRDVEKINGPSSSRGPPGGGGRGGRGGRGGGRGGGGGGGGGRGGGRGGGGGGGPANKKQRRQ</sequence>
<feature type="compositionally biased region" description="Polar residues" evidence="1">
    <location>
        <begin position="260"/>
        <end position="278"/>
    </location>
</feature>
<proteinExistence type="predicted"/>
<dbReference type="Proteomes" id="UP000077521">
    <property type="component" value="Unassembled WGS sequence"/>
</dbReference>
<name>A0A177TX01_9BASI</name>
<evidence type="ECO:0000256" key="1">
    <source>
        <dbReference type="SAM" id="MobiDB-lite"/>
    </source>
</evidence>
<reference evidence="2" key="1">
    <citation type="submission" date="2016-04" db="EMBL/GenBank/DDBJ databases">
        <authorList>
            <person name="Nguyen H.D."/>
            <person name="Samba Siva P."/>
            <person name="Cullis J."/>
            <person name="Levesque C.A."/>
            <person name="Hambleton S."/>
        </authorList>
    </citation>
    <scope>NUCLEOTIDE SEQUENCE</scope>
    <source>
        <strain evidence="2">DAOMC 236416</strain>
    </source>
</reference>
<feature type="region of interest" description="Disordered" evidence="1">
    <location>
        <begin position="387"/>
        <end position="475"/>
    </location>
</feature>
<dbReference type="AlphaFoldDB" id="A0A177TX01"/>
<dbReference type="GO" id="GO:0000462">
    <property type="term" value="P:maturation of SSU-rRNA from tricistronic rRNA transcript (SSU-rRNA, 5.8S rRNA, LSU-rRNA)"/>
    <property type="evidence" value="ECO:0007669"/>
    <property type="project" value="TreeGrafter"/>
</dbReference>
<dbReference type="InterPro" id="IPR053030">
    <property type="entry name" value="Ribosomal_biogenesis_FAF1-like"/>
</dbReference>
<evidence type="ECO:0000313" key="3">
    <source>
        <dbReference type="Proteomes" id="UP000077521"/>
    </source>
</evidence>
<evidence type="ECO:0000313" key="2">
    <source>
        <dbReference type="EMBL" id="KAE8255191.1"/>
    </source>
</evidence>
<dbReference type="PANTHER" id="PTHR28096:SF1">
    <property type="entry name" value="PROTEIN FAF1"/>
    <property type="match status" value="1"/>
</dbReference>
<comment type="caution">
    <text evidence="2">The sequence shown here is derived from an EMBL/GenBank/DDBJ whole genome shotgun (WGS) entry which is preliminary data.</text>
</comment>
<evidence type="ECO:0008006" key="4">
    <source>
        <dbReference type="Google" id="ProtNLM"/>
    </source>
</evidence>
<dbReference type="EMBL" id="LWDF02000167">
    <property type="protein sequence ID" value="KAE8255191.1"/>
    <property type="molecule type" value="Genomic_DNA"/>
</dbReference>
<feature type="compositionally biased region" description="Basic and acidic residues" evidence="1">
    <location>
        <begin position="247"/>
        <end position="257"/>
    </location>
</feature>
<organism evidence="2 3">
    <name type="scientific">Tilletia indica</name>
    <dbReference type="NCBI Taxonomy" id="43049"/>
    <lineage>
        <taxon>Eukaryota</taxon>
        <taxon>Fungi</taxon>
        <taxon>Dikarya</taxon>
        <taxon>Basidiomycota</taxon>
        <taxon>Ustilaginomycotina</taxon>
        <taxon>Exobasidiomycetes</taxon>
        <taxon>Tilletiales</taxon>
        <taxon>Tilletiaceae</taxon>
        <taxon>Tilletia</taxon>
    </lineage>
</organism>
<feature type="compositionally biased region" description="Gly residues" evidence="1">
    <location>
        <begin position="429"/>
        <end position="467"/>
    </location>
</feature>
<protein>
    <recommendedName>
        <fullName evidence="4">Protein FAF1</fullName>
    </recommendedName>
</protein>
<feature type="compositionally biased region" description="Acidic residues" evidence="1">
    <location>
        <begin position="43"/>
        <end position="98"/>
    </location>
</feature>
<accession>A0A177TX01</accession>
<gene>
    <name evidence="2" type="ORF">A4X13_0g3124</name>
</gene>
<feature type="region of interest" description="Disordered" evidence="1">
    <location>
        <begin position="1"/>
        <end position="293"/>
    </location>
</feature>
<feature type="compositionally biased region" description="Polar residues" evidence="1">
    <location>
        <begin position="119"/>
        <end position="165"/>
    </location>
</feature>
<reference evidence="2" key="2">
    <citation type="journal article" date="2019" name="IMA Fungus">
        <title>Genome sequencing and comparison of five Tilletia species to identify candidate genes for the detection of regulated species infecting wheat.</title>
        <authorList>
            <person name="Nguyen H.D.T."/>
            <person name="Sultana T."/>
            <person name="Kesanakurti P."/>
            <person name="Hambleton S."/>
        </authorList>
    </citation>
    <scope>NUCLEOTIDE SEQUENCE</scope>
    <source>
        <strain evidence="2">DAOMC 236416</strain>
    </source>
</reference>
<dbReference type="GO" id="GO:0005730">
    <property type="term" value="C:nucleolus"/>
    <property type="evidence" value="ECO:0007669"/>
    <property type="project" value="TreeGrafter"/>
</dbReference>